<gene>
    <name evidence="3" type="ORF">JKF63_00931</name>
</gene>
<evidence type="ECO:0000256" key="1">
    <source>
        <dbReference type="SAM" id="MobiDB-lite"/>
    </source>
</evidence>
<accession>A0A836HG05</accession>
<dbReference type="OrthoDB" id="245387at2759"/>
<feature type="domain" description="CCDC81 HU" evidence="2">
    <location>
        <begin position="113"/>
        <end position="180"/>
    </location>
</feature>
<sequence>MLSSRGAITTNVALVECAAGQNSSDSNVFLLSELEKVWVAVAVVARRLLLDGSAVQIYPFGALWTREYVLLRDRQQKSYTTRKLCFGININYANRYGVDTSKVPLERPGGEGYVRVNMADIVAVCGVPARTASAALKEFFLYVGEGLSRGRVFQLLLPGVATISIKKQKVVLSAHDDLRLEMYEIDSRKWPGELQREGYEALQRQANTATSSALGSAAGSRPSSSHPSRASWCTAPASTADAAKAGDSTEIKRPVFVAASPSGRLFDDIFQQEEQRKKVAHTVALAERAMRRRQDDLDQRIERYNRHRCHADPVENGAYDSQAAVDHRFDDTWPMSMKGEEVGFDDGLRRAGLRPTSASGESVYNIINGSNPKNGAAIPRGVEATEEPEVEVIEIVDEPDAPEPSTAPAEIRPLTHKNAELERVLRQEEPFSRPLSRRAYHESSAARDLIYSQRYEEPSRGAGSAVTAGTPSVTRERNTTSLEFSKHTPTLTGTTRPGQGQEDVVRFGRKRFDENQYDSDHVGNLLQYREY</sequence>
<keyword evidence="4" id="KW-1185">Reference proteome</keyword>
<evidence type="ECO:0000313" key="4">
    <source>
        <dbReference type="Proteomes" id="UP000674318"/>
    </source>
</evidence>
<proteinExistence type="predicted"/>
<dbReference type="Proteomes" id="UP000674318">
    <property type="component" value="Unassembled WGS sequence"/>
</dbReference>
<evidence type="ECO:0000313" key="3">
    <source>
        <dbReference type="EMBL" id="KAG5490809.1"/>
    </source>
</evidence>
<dbReference type="RefSeq" id="XP_067753137.1">
    <property type="nucleotide sequence ID" value="XM_067896980.1"/>
</dbReference>
<feature type="compositionally biased region" description="Polar residues" evidence="1">
    <location>
        <begin position="467"/>
        <end position="498"/>
    </location>
</feature>
<evidence type="ECO:0000259" key="2">
    <source>
        <dbReference type="Pfam" id="PF18289"/>
    </source>
</evidence>
<dbReference type="GeneID" id="94287057"/>
<comment type="caution">
    <text evidence="3">The sequence shown here is derived from an EMBL/GenBank/DDBJ whole genome shotgun (WGS) entry which is preliminary data.</text>
</comment>
<dbReference type="Pfam" id="PF18289">
    <property type="entry name" value="HU-CCDC81_euk_2"/>
    <property type="match status" value="1"/>
</dbReference>
<feature type="region of interest" description="Disordered" evidence="1">
    <location>
        <begin position="455"/>
        <end position="503"/>
    </location>
</feature>
<protein>
    <recommendedName>
        <fullName evidence="2">CCDC81 HU domain-containing protein</fullName>
    </recommendedName>
</protein>
<dbReference type="KEGG" id="phet:94287057"/>
<reference evidence="3 4" key="1">
    <citation type="submission" date="2021-02" db="EMBL/GenBank/DDBJ databases">
        <title>Porcisia hertigi Genome sequencing and assembly.</title>
        <authorList>
            <person name="Almutairi H."/>
            <person name="Gatherer D."/>
        </authorList>
    </citation>
    <scope>NUCLEOTIDE SEQUENCE [LARGE SCALE GENOMIC DNA]</scope>
    <source>
        <strain evidence="3 4">C119</strain>
    </source>
</reference>
<dbReference type="AlphaFoldDB" id="A0A836HG05"/>
<feature type="region of interest" description="Disordered" evidence="1">
    <location>
        <begin position="210"/>
        <end position="235"/>
    </location>
</feature>
<dbReference type="InterPro" id="IPR040673">
    <property type="entry name" value="CCDC81_HU_dom_2"/>
</dbReference>
<name>A0A836HG05_9TRYP</name>
<dbReference type="EMBL" id="JAFJZO010000036">
    <property type="protein sequence ID" value="KAG5490809.1"/>
    <property type="molecule type" value="Genomic_DNA"/>
</dbReference>
<organism evidence="3 4">
    <name type="scientific">Porcisia hertigi</name>
    <dbReference type="NCBI Taxonomy" id="2761500"/>
    <lineage>
        <taxon>Eukaryota</taxon>
        <taxon>Discoba</taxon>
        <taxon>Euglenozoa</taxon>
        <taxon>Kinetoplastea</taxon>
        <taxon>Metakinetoplastina</taxon>
        <taxon>Trypanosomatida</taxon>
        <taxon>Trypanosomatidae</taxon>
        <taxon>Leishmaniinae</taxon>
        <taxon>Porcisia</taxon>
    </lineage>
</organism>